<dbReference type="Gene3D" id="3.30.930.30">
    <property type="match status" value="1"/>
</dbReference>
<proteinExistence type="predicted"/>
<dbReference type="EMBL" id="NXIE01000001">
    <property type="protein sequence ID" value="RXK14570.1"/>
    <property type="molecule type" value="Genomic_DNA"/>
</dbReference>
<protein>
    <recommendedName>
        <fullName evidence="3">Plasmid recombination enzyme</fullName>
    </recommendedName>
</protein>
<evidence type="ECO:0000313" key="1">
    <source>
        <dbReference type="EMBL" id="RXK14570.1"/>
    </source>
</evidence>
<organism evidence="1 2">
    <name type="scientific">Halarcobacter mediterraneus</name>
    <dbReference type="NCBI Taxonomy" id="2023153"/>
    <lineage>
        <taxon>Bacteria</taxon>
        <taxon>Pseudomonadati</taxon>
        <taxon>Campylobacterota</taxon>
        <taxon>Epsilonproteobacteria</taxon>
        <taxon>Campylobacterales</taxon>
        <taxon>Arcobacteraceae</taxon>
        <taxon>Halarcobacter</taxon>
    </lineage>
</organism>
<dbReference type="Proteomes" id="UP000289718">
    <property type="component" value="Unassembled WGS sequence"/>
</dbReference>
<gene>
    <name evidence="1" type="ORF">CP965_03745</name>
</gene>
<accession>A0A4Q1AZW9</accession>
<sequence>MKMADYVQVRFETCSSSLRQINHDFRLSKVSYLRDNMFHNKYKNSYMKYDSNIVKQKVKKSYNEYNKIFRENHKKKHGNYRNLTKGKQSDFLSGIITLSPSINDKLENKVLTKTQLEKYFRQAIKNIQLEIKKAVGEDIELFYSVIHYDEKTPHMHFDLQIIQVKDKVFL</sequence>
<keyword evidence="2" id="KW-1185">Reference proteome</keyword>
<comment type="caution">
    <text evidence="1">The sequence shown here is derived from an EMBL/GenBank/DDBJ whole genome shotgun (WGS) entry which is preliminary data.</text>
</comment>
<evidence type="ECO:0008006" key="3">
    <source>
        <dbReference type="Google" id="ProtNLM"/>
    </source>
</evidence>
<dbReference type="AlphaFoldDB" id="A0A4Q1AZW9"/>
<reference evidence="1 2" key="1">
    <citation type="submission" date="2017-09" db="EMBL/GenBank/DDBJ databases">
        <title>Genomics of the genus Arcobacter.</title>
        <authorList>
            <person name="Perez-Cataluna A."/>
            <person name="Figueras M.J."/>
            <person name="Salas-Masso N."/>
        </authorList>
    </citation>
    <scope>NUCLEOTIDE SEQUENCE [LARGE SCALE GENOMIC DNA]</scope>
    <source>
        <strain evidence="1 2">F156-34</strain>
    </source>
</reference>
<name>A0A4Q1AZW9_9BACT</name>
<evidence type="ECO:0000313" key="2">
    <source>
        <dbReference type="Proteomes" id="UP000289718"/>
    </source>
</evidence>